<gene>
    <name evidence="2" type="ORF">CYMTET_3841</name>
</gene>
<name>A0AAE0LKF6_9CHLO</name>
<sequence>MLKSEDGRTAVSTKRLGTQCDGQTLLKHKQAIVKGMQHLYPYICEVVPPDMKDSEKFYQQESNRVLKPEYRTLQHVGPLNGHTRKTKLVNEQPEALREILDDWRSAGVTEREIRNRFSLHPLTRDIGSTQEHEEQEEQGQMTLEGQQDIRDNRWSCETDEKREQATIHLAQPGRPDYPIRYHATRQYLIDPNDPTTQVTQYQAEWRNRDGSSSMTWSEKRTLERYL</sequence>
<reference evidence="2 3" key="1">
    <citation type="journal article" date="2015" name="Genome Biol. Evol.">
        <title>Comparative Genomics of a Bacterivorous Green Alga Reveals Evolutionary Causalities and Consequences of Phago-Mixotrophic Mode of Nutrition.</title>
        <authorList>
            <person name="Burns J.A."/>
            <person name="Paasch A."/>
            <person name="Narechania A."/>
            <person name="Kim E."/>
        </authorList>
    </citation>
    <scope>NUCLEOTIDE SEQUENCE [LARGE SCALE GENOMIC DNA]</scope>
    <source>
        <strain evidence="2 3">PLY_AMNH</strain>
    </source>
</reference>
<evidence type="ECO:0000313" key="2">
    <source>
        <dbReference type="EMBL" id="KAK3288691.1"/>
    </source>
</evidence>
<comment type="caution">
    <text evidence="2">The sequence shown here is derived from an EMBL/GenBank/DDBJ whole genome shotgun (WGS) entry which is preliminary data.</text>
</comment>
<organism evidence="2 3">
    <name type="scientific">Cymbomonas tetramitiformis</name>
    <dbReference type="NCBI Taxonomy" id="36881"/>
    <lineage>
        <taxon>Eukaryota</taxon>
        <taxon>Viridiplantae</taxon>
        <taxon>Chlorophyta</taxon>
        <taxon>Pyramimonadophyceae</taxon>
        <taxon>Pyramimonadales</taxon>
        <taxon>Pyramimonadaceae</taxon>
        <taxon>Cymbomonas</taxon>
    </lineage>
</organism>
<accession>A0AAE0LKF6</accession>
<dbReference type="EMBL" id="LGRX02000419">
    <property type="protein sequence ID" value="KAK3288691.1"/>
    <property type="molecule type" value="Genomic_DNA"/>
</dbReference>
<evidence type="ECO:0000256" key="1">
    <source>
        <dbReference type="SAM" id="MobiDB-lite"/>
    </source>
</evidence>
<feature type="region of interest" description="Disordered" evidence="1">
    <location>
        <begin position="122"/>
        <end position="144"/>
    </location>
</feature>
<dbReference type="AlphaFoldDB" id="A0AAE0LKF6"/>
<dbReference type="Proteomes" id="UP001190700">
    <property type="component" value="Unassembled WGS sequence"/>
</dbReference>
<proteinExistence type="predicted"/>
<evidence type="ECO:0000313" key="3">
    <source>
        <dbReference type="Proteomes" id="UP001190700"/>
    </source>
</evidence>
<protein>
    <submittedName>
        <fullName evidence="2">Uncharacterized protein</fullName>
    </submittedName>
</protein>
<keyword evidence="3" id="KW-1185">Reference proteome</keyword>